<dbReference type="Proteomes" id="UP000030746">
    <property type="component" value="Unassembled WGS sequence"/>
</dbReference>
<dbReference type="Gene3D" id="1.20.5.2950">
    <property type="match status" value="1"/>
</dbReference>
<dbReference type="GO" id="GO:0016887">
    <property type="term" value="F:ATP hydrolysis activity"/>
    <property type="evidence" value="ECO:0007669"/>
    <property type="project" value="TreeGrafter"/>
</dbReference>
<keyword evidence="3 5" id="KW-0375">Hydrogen ion transport</keyword>
<dbReference type="AlphaFoldDB" id="V3ZPW7"/>
<dbReference type="GO" id="GO:0000221">
    <property type="term" value="C:vacuolar proton-transporting V-type ATPase, V1 domain"/>
    <property type="evidence" value="ECO:0007669"/>
    <property type="project" value="TreeGrafter"/>
</dbReference>
<dbReference type="GO" id="GO:0046961">
    <property type="term" value="F:proton-transporting ATPase activity, rotational mechanism"/>
    <property type="evidence" value="ECO:0007669"/>
    <property type="project" value="InterPro"/>
</dbReference>
<gene>
    <name evidence="7" type="ORF">LOTGIDRAFT_220690</name>
</gene>
<keyword evidence="6" id="KW-0175">Coiled coil</keyword>
<dbReference type="OrthoDB" id="250802at2759"/>
<dbReference type="FunFam" id="1.20.5.2950:FF:000001">
    <property type="entry name" value="V-type proton ATPase subunit G"/>
    <property type="match status" value="1"/>
</dbReference>
<dbReference type="GO" id="GO:0098793">
    <property type="term" value="C:presynapse"/>
    <property type="evidence" value="ECO:0007669"/>
    <property type="project" value="GOC"/>
</dbReference>
<dbReference type="GO" id="GO:0097401">
    <property type="term" value="P:synaptic vesicle lumen acidification"/>
    <property type="evidence" value="ECO:0007669"/>
    <property type="project" value="TreeGrafter"/>
</dbReference>
<dbReference type="CTD" id="20246949"/>
<dbReference type="EMBL" id="KB203083">
    <property type="protein sequence ID" value="ESO86372.1"/>
    <property type="molecule type" value="Genomic_DNA"/>
</dbReference>
<name>V3ZPW7_LOTGI</name>
<dbReference type="PANTHER" id="PTHR12713">
    <property type="entry name" value="VACUOLAR ATP SYNTHASE SUBUNIT G"/>
    <property type="match status" value="1"/>
</dbReference>
<dbReference type="STRING" id="225164.V3ZPW7"/>
<evidence type="ECO:0000256" key="6">
    <source>
        <dbReference type="SAM" id="Coils"/>
    </source>
</evidence>
<evidence type="ECO:0000256" key="5">
    <source>
        <dbReference type="RuleBase" id="RU364019"/>
    </source>
</evidence>
<sequence length="116" mass="13393">MASQTQGIQQLLAAEKKAAEKVSDARKRKANRLKQAKKEAEVEIIAYKTERERQYKEYEAKVLGSRGDMEQRIETNTKQKIHEIGESVKRNKEVALTSLLNVVYEIKPELHENLKL</sequence>
<evidence type="ECO:0000256" key="1">
    <source>
        <dbReference type="ARBA" id="ARBA00010066"/>
    </source>
</evidence>
<proteinExistence type="inferred from homology"/>
<comment type="function">
    <text evidence="5">Subunit of the V1 complex of vacuolar(H+)-ATPase (V-ATPase), a multisubunit enzyme composed of a peripheral complex (V1) that hydrolyzes ATP and a membrane integral complex (V0) that translocates protons. V-ATPase is responsible for acidifying and maintaining the pH of intracellular compartments and in some cell types, is targeted to the plasma membrane, where it is responsible for acidifying the extracellular environment.</text>
</comment>
<dbReference type="OMA" id="ARKYRQD"/>
<feature type="coiled-coil region" evidence="6">
    <location>
        <begin position="8"/>
        <end position="57"/>
    </location>
</feature>
<keyword evidence="4 5" id="KW-0406">Ion transport</keyword>
<reference evidence="7 8" key="1">
    <citation type="journal article" date="2013" name="Nature">
        <title>Insights into bilaterian evolution from three spiralian genomes.</title>
        <authorList>
            <person name="Simakov O."/>
            <person name="Marletaz F."/>
            <person name="Cho S.J."/>
            <person name="Edsinger-Gonzales E."/>
            <person name="Havlak P."/>
            <person name="Hellsten U."/>
            <person name="Kuo D.H."/>
            <person name="Larsson T."/>
            <person name="Lv J."/>
            <person name="Arendt D."/>
            <person name="Savage R."/>
            <person name="Osoegawa K."/>
            <person name="de Jong P."/>
            <person name="Grimwood J."/>
            <person name="Chapman J.A."/>
            <person name="Shapiro H."/>
            <person name="Aerts A."/>
            <person name="Otillar R.P."/>
            <person name="Terry A.Y."/>
            <person name="Boore J.L."/>
            <person name="Grigoriev I.V."/>
            <person name="Lindberg D.R."/>
            <person name="Seaver E.C."/>
            <person name="Weisblat D.A."/>
            <person name="Putnam N.H."/>
            <person name="Rokhsar D.S."/>
        </authorList>
    </citation>
    <scope>NUCLEOTIDE SEQUENCE [LARGE SCALE GENOMIC DNA]</scope>
</reference>
<dbReference type="Pfam" id="PF03179">
    <property type="entry name" value="V-ATPase_G"/>
    <property type="match status" value="1"/>
</dbReference>
<dbReference type="PANTHER" id="PTHR12713:SF11">
    <property type="entry name" value="V-TYPE PROTON ATPASE SUBUNIT G"/>
    <property type="match status" value="1"/>
</dbReference>
<accession>V3ZPW7</accession>
<keyword evidence="2 5" id="KW-0813">Transport</keyword>
<organism evidence="7 8">
    <name type="scientific">Lottia gigantea</name>
    <name type="common">Giant owl limpet</name>
    <dbReference type="NCBI Taxonomy" id="225164"/>
    <lineage>
        <taxon>Eukaryota</taxon>
        <taxon>Metazoa</taxon>
        <taxon>Spiralia</taxon>
        <taxon>Lophotrochozoa</taxon>
        <taxon>Mollusca</taxon>
        <taxon>Gastropoda</taxon>
        <taxon>Patellogastropoda</taxon>
        <taxon>Lottioidea</taxon>
        <taxon>Lottiidae</taxon>
        <taxon>Lottia</taxon>
    </lineage>
</organism>
<dbReference type="RefSeq" id="XP_009062914.1">
    <property type="nucleotide sequence ID" value="XM_009064666.1"/>
</dbReference>
<dbReference type="HOGENOM" id="CLU_125101_1_1_1"/>
<evidence type="ECO:0000256" key="3">
    <source>
        <dbReference type="ARBA" id="ARBA00022781"/>
    </source>
</evidence>
<protein>
    <recommendedName>
        <fullName evidence="5">V-type proton ATPase subunit G</fullName>
    </recommendedName>
</protein>
<comment type="similarity">
    <text evidence="1 5">Belongs to the V-ATPase G subunit family.</text>
</comment>
<dbReference type="GeneID" id="20246949"/>
<evidence type="ECO:0000256" key="4">
    <source>
        <dbReference type="ARBA" id="ARBA00023065"/>
    </source>
</evidence>
<dbReference type="NCBIfam" id="TIGR01147">
    <property type="entry name" value="V_ATP_synt_G"/>
    <property type="match status" value="1"/>
</dbReference>
<evidence type="ECO:0000313" key="7">
    <source>
        <dbReference type="EMBL" id="ESO86372.1"/>
    </source>
</evidence>
<dbReference type="InterPro" id="IPR005124">
    <property type="entry name" value="V-ATPase_G"/>
</dbReference>
<dbReference type="KEGG" id="lgi:LOTGIDRAFT_220690"/>
<comment type="subunit">
    <text evidence="5">V-ATPase is a heteromultimeric enzyme made up of two complexes: the ATP-hydrolytic V1 complex and the proton translocation V0 complex.</text>
</comment>
<evidence type="ECO:0000256" key="2">
    <source>
        <dbReference type="ARBA" id="ARBA00022448"/>
    </source>
</evidence>
<evidence type="ECO:0000313" key="8">
    <source>
        <dbReference type="Proteomes" id="UP000030746"/>
    </source>
</evidence>
<keyword evidence="8" id="KW-1185">Reference proteome</keyword>